<accession>A0A498QCG7</accession>
<dbReference type="Gene3D" id="1.20.1260.20">
    <property type="entry name" value="PPE superfamily"/>
    <property type="match status" value="1"/>
</dbReference>
<evidence type="ECO:0000313" key="3">
    <source>
        <dbReference type="EMBL" id="VBA42659.1"/>
    </source>
</evidence>
<evidence type="ECO:0000313" key="4">
    <source>
        <dbReference type="Proteomes" id="UP000273307"/>
    </source>
</evidence>
<dbReference type="GO" id="GO:0052572">
    <property type="term" value="P:response to host immune response"/>
    <property type="evidence" value="ECO:0007669"/>
    <property type="project" value="TreeGrafter"/>
</dbReference>
<dbReference type="PANTHER" id="PTHR46766">
    <property type="entry name" value="GLUTAMINE-RICH PROTEIN 2"/>
    <property type="match status" value="1"/>
</dbReference>
<dbReference type="InterPro" id="IPR000030">
    <property type="entry name" value="PPE_dom"/>
</dbReference>
<dbReference type="EMBL" id="UPHP01000123">
    <property type="protein sequence ID" value="VBA42659.1"/>
    <property type="molecule type" value="Genomic_DNA"/>
</dbReference>
<comment type="similarity">
    <text evidence="1">Belongs to the mycobacterial PPE family.</text>
</comment>
<keyword evidence="4" id="KW-1185">Reference proteome</keyword>
<reference evidence="3 4" key="1">
    <citation type="submission" date="2018-09" db="EMBL/GenBank/DDBJ databases">
        <authorList>
            <person name="Tagini F."/>
        </authorList>
    </citation>
    <scope>NUCLEOTIDE SEQUENCE [LARGE SCALE GENOMIC DNA]</scope>
    <source>
        <strain evidence="3 4">MK136</strain>
    </source>
</reference>
<gene>
    <name evidence="3" type="ORF">LAUMK136_04687</name>
</gene>
<dbReference type="Pfam" id="PF00823">
    <property type="entry name" value="PPE"/>
    <property type="match status" value="1"/>
</dbReference>
<protein>
    <submittedName>
        <fullName evidence="3">PPE family protein PPE18</fullName>
    </submittedName>
</protein>
<dbReference type="SUPFAM" id="SSF140459">
    <property type="entry name" value="PE/PPE dimer-like"/>
    <property type="match status" value="1"/>
</dbReference>
<sequence length="146" mass="14621">MLAAPGAWDELAMESTTLATAVESVIIGLIGGSWLGASTTRMGAAATFCVAWLKAGAAQAERAAGQAAAAAVAYECARAMTVHPAFVAANRAQLTVLIATNLLGQNSPAIAAPEAGLVRRSADAGRAGIGADQRSCRGVIISTVQL</sequence>
<dbReference type="PANTHER" id="PTHR46766:SF1">
    <property type="entry name" value="GLUTAMINE-RICH PROTEIN 2"/>
    <property type="match status" value="1"/>
</dbReference>
<dbReference type="InterPro" id="IPR038332">
    <property type="entry name" value="PPE_sf"/>
</dbReference>
<feature type="domain" description="PPE" evidence="2">
    <location>
        <begin position="1"/>
        <end position="124"/>
    </location>
</feature>
<dbReference type="RefSeq" id="WP_244605099.1">
    <property type="nucleotide sequence ID" value="NZ_UPHP01000123.1"/>
</dbReference>
<evidence type="ECO:0000259" key="2">
    <source>
        <dbReference type="Pfam" id="PF00823"/>
    </source>
</evidence>
<dbReference type="Proteomes" id="UP000273307">
    <property type="component" value="Unassembled WGS sequence"/>
</dbReference>
<evidence type="ECO:0000256" key="1">
    <source>
        <dbReference type="ARBA" id="ARBA00010652"/>
    </source>
</evidence>
<organism evidence="3 4">
    <name type="scientific">Mycobacterium attenuatum</name>
    <dbReference type="NCBI Taxonomy" id="2341086"/>
    <lineage>
        <taxon>Bacteria</taxon>
        <taxon>Bacillati</taxon>
        <taxon>Actinomycetota</taxon>
        <taxon>Actinomycetes</taxon>
        <taxon>Mycobacteriales</taxon>
        <taxon>Mycobacteriaceae</taxon>
        <taxon>Mycobacterium</taxon>
    </lineage>
</organism>
<proteinExistence type="inferred from homology"/>
<name>A0A498QCG7_9MYCO</name>
<dbReference type="AlphaFoldDB" id="A0A498QCG7"/>